<dbReference type="Gene3D" id="1.20.120.1200">
    <property type="entry name" value="NADH-ubiquinone/plastoquinone oxidoreductase chain 6, subunit NuoJ"/>
    <property type="match status" value="1"/>
</dbReference>
<proteinExistence type="inferred from homology"/>
<dbReference type="AlphaFoldDB" id="A0A366H3H9"/>
<comment type="function">
    <text evidence="2">NDH-1 shuttles electrons from NADH, via FMN and iron-sulfur (Fe-S) centers, to quinones in the respiratory chain. Couples the redox reaction to proton translocation (for every two electrons transferred, four hydrogen ions are translocated across the cytoplasmic membrane), and thus conserves the redox energy in a proton gradient.</text>
</comment>
<dbReference type="PANTHER" id="PTHR33269:SF17">
    <property type="entry name" value="NADH-UBIQUINONE OXIDOREDUCTASE CHAIN 6"/>
    <property type="match status" value="1"/>
</dbReference>
<feature type="transmembrane region" description="Helical" evidence="2">
    <location>
        <begin position="87"/>
        <end position="109"/>
    </location>
</feature>
<evidence type="ECO:0000313" key="3">
    <source>
        <dbReference type="EMBL" id="RBP36402.1"/>
    </source>
</evidence>
<dbReference type="Pfam" id="PF00499">
    <property type="entry name" value="Oxidored_q3"/>
    <property type="match status" value="1"/>
</dbReference>
<dbReference type="EMBL" id="QNRR01000017">
    <property type="protein sequence ID" value="RBP36402.1"/>
    <property type="molecule type" value="Genomic_DNA"/>
</dbReference>
<dbReference type="EC" id="7.1.1.-" evidence="2"/>
<keyword evidence="2" id="KW-0874">Quinone</keyword>
<protein>
    <recommendedName>
        <fullName evidence="2">NADH-quinone oxidoreductase subunit J</fullName>
        <ecNumber evidence="2">7.1.1.-</ecNumber>
    </recommendedName>
</protein>
<keyword evidence="4" id="KW-1185">Reference proteome</keyword>
<feature type="transmembrane region" description="Helical" evidence="2">
    <location>
        <begin position="162"/>
        <end position="181"/>
    </location>
</feature>
<dbReference type="GO" id="GO:0048038">
    <property type="term" value="F:quinone binding"/>
    <property type="evidence" value="ECO:0007669"/>
    <property type="project" value="UniProtKB-UniRule"/>
</dbReference>
<evidence type="ECO:0000256" key="1">
    <source>
        <dbReference type="ARBA" id="ARBA00005698"/>
    </source>
</evidence>
<dbReference type="Proteomes" id="UP000253426">
    <property type="component" value="Unassembled WGS sequence"/>
</dbReference>
<accession>A0A366H3H9</accession>
<comment type="caution">
    <text evidence="3">The sequence shown here is derived from an EMBL/GenBank/DDBJ whole genome shotgun (WGS) entry which is preliminary data.</text>
</comment>
<dbReference type="InterPro" id="IPR001457">
    <property type="entry name" value="NADH_UbQ/plastoQ_OxRdtase_su6"/>
</dbReference>
<comment type="similarity">
    <text evidence="1 2">Belongs to the complex I subunit 6 family.</text>
</comment>
<reference evidence="3 4" key="1">
    <citation type="submission" date="2018-06" db="EMBL/GenBank/DDBJ databases">
        <title>Genomic Encyclopedia of Type Strains, Phase IV (KMG-IV): sequencing the most valuable type-strain genomes for metagenomic binning, comparative biology and taxonomic classification.</title>
        <authorList>
            <person name="Goeker M."/>
        </authorList>
    </citation>
    <scope>NUCLEOTIDE SEQUENCE [LARGE SCALE GENOMIC DNA]</scope>
    <source>
        <strain evidence="3 4">DSM 25532</strain>
    </source>
</reference>
<dbReference type="RefSeq" id="WP_113961993.1">
    <property type="nucleotide sequence ID" value="NZ_QNRR01000017.1"/>
</dbReference>
<keyword evidence="2" id="KW-1133">Transmembrane helix</keyword>
<keyword evidence="2" id="KW-0520">NAD</keyword>
<sequence>MPSFLFYFFAAMTLVFGLMVVVLRNPVASALSLVMSFVGLAALFVSLDAYFIGIIQILVYAGAVMVLFLFIIMLLDIKAEALKKVNALPVVGGALLAIIFVAQLGSILANFDKGKTKLSDVPVQFERATAAQKLPGIKKDLERESLPDAKLVGQALFQRYPFQIQLVGVLLLVGTVGVVILSKREVN</sequence>
<feature type="transmembrane region" description="Helical" evidence="2">
    <location>
        <begin position="30"/>
        <end position="51"/>
    </location>
</feature>
<keyword evidence="2" id="KW-0812">Transmembrane</keyword>
<feature type="transmembrane region" description="Helical" evidence="2">
    <location>
        <begin position="57"/>
        <end position="75"/>
    </location>
</feature>
<dbReference type="GO" id="GO:0008137">
    <property type="term" value="F:NADH dehydrogenase (ubiquinone) activity"/>
    <property type="evidence" value="ECO:0007669"/>
    <property type="project" value="UniProtKB-UniRule"/>
</dbReference>
<name>A0A366H3H9_9BACT</name>
<organism evidence="3 4">
    <name type="scientific">Roseimicrobium gellanilyticum</name>
    <dbReference type="NCBI Taxonomy" id="748857"/>
    <lineage>
        <taxon>Bacteria</taxon>
        <taxon>Pseudomonadati</taxon>
        <taxon>Verrucomicrobiota</taxon>
        <taxon>Verrucomicrobiia</taxon>
        <taxon>Verrucomicrobiales</taxon>
        <taxon>Verrucomicrobiaceae</taxon>
        <taxon>Roseimicrobium</taxon>
    </lineage>
</organism>
<keyword evidence="2" id="KW-0472">Membrane</keyword>
<dbReference type="InterPro" id="IPR042106">
    <property type="entry name" value="Nuo/plastoQ_OxRdtase_6_NuoJ"/>
</dbReference>
<dbReference type="PANTHER" id="PTHR33269">
    <property type="entry name" value="NADH-UBIQUINONE OXIDOREDUCTASE CHAIN 6"/>
    <property type="match status" value="1"/>
</dbReference>
<comment type="subcellular location">
    <subcellularLocation>
        <location evidence="2">Cell membrane</location>
        <topology evidence="2">Multi-pass membrane protein</topology>
    </subcellularLocation>
</comment>
<feature type="transmembrane region" description="Helical" evidence="2">
    <location>
        <begin position="6"/>
        <end position="23"/>
    </location>
</feature>
<comment type="catalytic activity">
    <reaction evidence="2">
        <text>a quinone + NADH + 5 H(+)(in) = a quinol + NAD(+) + 4 H(+)(out)</text>
        <dbReference type="Rhea" id="RHEA:57888"/>
        <dbReference type="ChEBI" id="CHEBI:15378"/>
        <dbReference type="ChEBI" id="CHEBI:24646"/>
        <dbReference type="ChEBI" id="CHEBI:57540"/>
        <dbReference type="ChEBI" id="CHEBI:57945"/>
        <dbReference type="ChEBI" id="CHEBI:132124"/>
    </reaction>
</comment>
<keyword evidence="2" id="KW-1003">Cell membrane</keyword>
<evidence type="ECO:0000256" key="2">
    <source>
        <dbReference type="RuleBase" id="RU004429"/>
    </source>
</evidence>
<gene>
    <name evidence="3" type="ORF">DES53_117113</name>
</gene>
<evidence type="ECO:0000313" key="4">
    <source>
        <dbReference type="Proteomes" id="UP000253426"/>
    </source>
</evidence>
<dbReference type="OrthoDB" id="9795409at2"/>
<dbReference type="GO" id="GO:0005886">
    <property type="term" value="C:plasma membrane"/>
    <property type="evidence" value="ECO:0007669"/>
    <property type="project" value="UniProtKB-SubCell"/>
</dbReference>